<dbReference type="Gene3D" id="3.40.50.1000">
    <property type="entry name" value="HAD superfamily/HAD-like"/>
    <property type="match status" value="1"/>
</dbReference>
<accession>A0A451AB98</accession>
<dbReference type="InterPro" id="IPR023214">
    <property type="entry name" value="HAD_sf"/>
</dbReference>
<evidence type="ECO:0000313" key="2">
    <source>
        <dbReference type="EMBL" id="VFK63310.1"/>
    </source>
</evidence>
<reference evidence="2" key="1">
    <citation type="submission" date="2019-02" db="EMBL/GenBank/DDBJ databases">
        <authorList>
            <person name="Gruber-Vodicka R. H."/>
            <person name="Seah K. B. B."/>
        </authorList>
    </citation>
    <scope>NUCLEOTIDE SEQUENCE</scope>
    <source>
        <strain evidence="2">BECK_BZ126</strain>
    </source>
</reference>
<sequence>MNTVVIADFDETLIEQNTLLNLYRILTDTPLALGVALAFVKGRWLRRGPRAAIKEEMYRRMLRGKSESDLAAAGREIAHRVTLNQPVVSRIRQLSAQGHDLLVASAALTPIVRTILEEKGLPFSRIVASRAEIEEGKLTGNLVGLECFGKVKARRLTHVLDTFYSNPHVIAFGNWPDDGPMLAGADEAYVVEGKNIVKLASNRPKPGHARNSNDTISGDCGDDKDQRSQCDRS</sequence>
<dbReference type="Pfam" id="PF12710">
    <property type="entry name" value="HAD"/>
    <property type="match status" value="1"/>
</dbReference>
<dbReference type="PANTHER" id="PTHR43344">
    <property type="entry name" value="PHOSPHOSERINE PHOSPHATASE"/>
    <property type="match status" value="1"/>
</dbReference>
<evidence type="ECO:0000256" key="1">
    <source>
        <dbReference type="SAM" id="MobiDB-lite"/>
    </source>
</evidence>
<dbReference type="NCBIfam" id="TIGR01488">
    <property type="entry name" value="HAD-SF-IB"/>
    <property type="match status" value="1"/>
</dbReference>
<dbReference type="EMBL" id="CAADFW010000091">
    <property type="protein sequence ID" value="VFK63310.1"/>
    <property type="molecule type" value="Genomic_DNA"/>
</dbReference>
<dbReference type="Gene3D" id="1.20.1440.100">
    <property type="entry name" value="SG protein - dephosphorylation function"/>
    <property type="match status" value="1"/>
</dbReference>
<dbReference type="InterPro" id="IPR036412">
    <property type="entry name" value="HAD-like_sf"/>
</dbReference>
<dbReference type="SUPFAM" id="SSF56784">
    <property type="entry name" value="HAD-like"/>
    <property type="match status" value="1"/>
</dbReference>
<feature type="region of interest" description="Disordered" evidence="1">
    <location>
        <begin position="201"/>
        <end position="233"/>
    </location>
</feature>
<proteinExistence type="predicted"/>
<organism evidence="2">
    <name type="scientific">Candidatus Kentrum sp. TC</name>
    <dbReference type="NCBI Taxonomy" id="2126339"/>
    <lineage>
        <taxon>Bacteria</taxon>
        <taxon>Pseudomonadati</taxon>
        <taxon>Pseudomonadota</taxon>
        <taxon>Gammaproteobacteria</taxon>
        <taxon>Candidatus Kentrum</taxon>
    </lineage>
</organism>
<feature type="compositionally biased region" description="Basic and acidic residues" evidence="1">
    <location>
        <begin position="221"/>
        <end position="233"/>
    </location>
</feature>
<protein>
    <submittedName>
        <fullName evidence="2">Haloacid Dehalogenase superfamily, subfamily IB, phosphoserine phosphatase-like</fullName>
    </submittedName>
</protein>
<dbReference type="AlphaFoldDB" id="A0A451AB98"/>
<gene>
    <name evidence="2" type="ORF">BECKTC1821F_GA0114240_10918</name>
</gene>
<dbReference type="InterPro" id="IPR050582">
    <property type="entry name" value="HAD-like_SerB"/>
</dbReference>
<name>A0A451AB98_9GAMM</name>